<evidence type="ECO:0000313" key="2">
    <source>
        <dbReference type="EMBL" id="TCU86916.1"/>
    </source>
</evidence>
<dbReference type="RefSeq" id="WP_115226600.1">
    <property type="nucleotide sequence ID" value="NZ_CAWOLO010000005.1"/>
</dbReference>
<proteinExistence type="predicted"/>
<gene>
    <name evidence="2" type="ORF">EV682_10541</name>
    <name evidence="1" type="ORF">NCTC11159_01312</name>
</gene>
<dbReference type="AlphaFoldDB" id="A0A377Q656"/>
<protein>
    <submittedName>
        <fullName evidence="1">Putative type III secretion system effector protein OrgC</fullName>
    </submittedName>
</protein>
<accession>A0A377Q656</accession>
<evidence type="ECO:0000313" key="4">
    <source>
        <dbReference type="Proteomes" id="UP000295794"/>
    </source>
</evidence>
<dbReference type="EMBL" id="SMBT01000005">
    <property type="protein sequence ID" value="TCU86916.1"/>
    <property type="molecule type" value="Genomic_DNA"/>
</dbReference>
<reference evidence="1 3" key="1">
    <citation type="submission" date="2018-06" db="EMBL/GenBank/DDBJ databases">
        <authorList>
            <consortium name="Pathogen Informatics"/>
            <person name="Doyle S."/>
        </authorList>
    </citation>
    <scope>NUCLEOTIDE SEQUENCE [LARGE SCALE GENOMIC DNA]</scope>
    <source>
        <strain evidence="1 3">NCTC11159</strain>
    </source>
</reference>
<dbReference type="Proteomes" id="UP000295794">
    <property type="component" value="Unassembled WGS sequence"/>
</dbReference>
<dbReference type="OrthoDB" id="9960724at2"/>
<evidence type="ECO:0000313" key="1">
    <source>
        <dbReference type="EMBL" id="STQ90248.1"/>
    </source>
</evidence>
<sequence>MIPANSNILFSHNNIFSSPNVHSLSERVLQAAQNISQVNTKEKPTPLSAPVWSETDEAFYQGLLLLNPNDPKAICAYLDKFNTSHTSPYNTLEQEMKILGEVMSRIKGDPELKPLGDNLQVVQISKWNLQMTMAEWMKEIIFSEGKSPEDVDW</sequence>
<keyword evidence="4" id="KW-1185">Reference proteome</keyword>
<name>A0A377Q656_9NEIS</name>
<dbReference type="EMBL" id="UGHR01000001">
    <property type="protein sequence ID" value="STQ90248.1"/>
    <property type="molecule type" value="Genomic_DNA"/>
</dbReference>
<organism evidence="1 3">
    <name type="scientific">Iodobacter fluviatilis</name>
    <dbReference type="NCBI Taxonomy" id="537"/>
    <lineage>
        <taxon>Bacteria</taxon>
        <taxon>Pseudomonadati</taxon>
        <taxon>Pseudomonadota</taxon>
        <taxon>Betaproteobacteria</taxon>
        <taxon>Neisseriales</taxon>
        <taxon>Chitinibacteraceae</taxon>
        <taxon>Iodobacter</taxon>
    </lineage>
</organism>
<dbReference type="Proteomes" id="UP000255108">
    <property type="component" value="Unassembled WGS sequence"/>
</dbReference>
<reference evidence="2 4" key="2">
    <citation type="submission" date="2019-03" db="EMBL/GenBank/DDBJ databases">
        <title>Genomic Encyclopedia of Type Strains, Phase IV (KMG-IV): sequencing the most valuable type-strain genomes for metagenomic binning, comparative biology and taxonomic classification.</title>
        <authorList>
            <person name="Goeker M."/>
        </authorList>
    </citation>
    <scope>NUCLEOTIDE SEQUENCE [LARGE SCALE GENOMIC DNA]</scope>
    <source>
        <strain evidence="2 4">DSM 3764</strain>
    </source>
</reference>
<evidence type="ECO:0000313" key="3">
    <source>
        <dbReference type="Proteomes" id="UP000255108"/>
    </source>
</evidence>